<gene>
    <name evidence="1" type="ORF">SS50377_11448</name>
</gene>
<name>V6M4U1_9EUKA</name>
<accession>V6M4U1</accession>
<protein>
    <submittedName>
        <fullName evidence="1">Uncharacterized protein</fullName>
    </submittedName>
</protein>
<dbReference type="AlphaFoldDB" id="V6M4U1"/>
<evidence type="ECO:0000313" key="1">
    <source>
        <dbReference type="EMBL" id="EST48374.1"/>
    </source>
</evidence>
<sequence length="180" mass="20753">MLSQNYVIPASDREEPCEYALQMVSQNSIKQEYQSNQSWMQSRWHSALIWNYWLYLKSNIVQTSQFSQISSQTLHIQYKIQICTPHTRELHLCKNSSSTTPRHSYLLVARKAVEEGGFSYQIIPYLQVIAQDNTYLVKTNSQSAILAGGYLTPDAPQLTRLSEFQAANQSLCQRSKLNLR</sequence>
<organism evidence="1">
    <name type="scientific">Spironucleus salmonicida</name>
    <dbReference type="NCBI Taxonomy" id="348837"/>
    <lineage>
        <taxon>Eukaryota</taxon>
        <taxon>Metamonada</taxon>
        <taxon>Diplomonadida</taxon>
        <taxon>Hexamitidae</taxon>
        <taxon>Hexamitinae</taxon>
        <taxon>Spironucleus</taxon>
    </lineage>
</organism>
<proteinExistence type="predicted"/>
<dbReference type="EMBL" id="KI545989">
    <property type="protein sequence ID" value="EST48374.1"/>
    <property type="molecule type" value="Genomic_DNA"/>
</dbReference>
<reference evidence="1" key="1">
    <citation type="journal article" date="2014" name="PLoS Genet.">
        <title>The Genome of Spironucleus salmonicida Highlights a Fish Pathogen Adapted to Fluctuating Environments.</title>
        <authorList>
            <person name="Xu F."/>
            <person name="Jerlstrom-Hultqvist J."/>
            <person name="Einarsson E."/>
            <person name="Astvaldsson A."/>
            <person name="Svard S.G."/>
            <person name="Andersson J.O."/>
        </authorList>
    </citation>
    <scope>NUCLEOTIDE SEQUENCE</scope>
</reference>